<dbReference type="OrthoDB" id="654211at2759"/>
<feature type="domain" description="C2H2-type" evidence="5">
    <location>
        <begin position="30"/>
        <end position="52"/>
    </location>
</feature>
<sequence length="68" mass="8003">MCKEKGCLRKFKRPEHLRRHARTHTQERPYKCGVCGRPFSRSDNLKAHLRTHMKPGGRNQYVAGLQML</sequence>
<evidence type="ECO:0000313" key="6">
    <source>
        <dbReference type="EMBL" id="RPB13708.1"/>
    </source>
</evidence>
<reference evidence="6 7" key="1">
    <citation type="journal article" date="2018" name="Nat. Ecol. Evol.">
        <title>Pezizomycetes genomes reveal the molecular basis of ectomycorrhizal truffle lifestyle.</title>
        <authorList>
            <person name="Murat C."/>
            <person name="Payen T."/>
            <person name="Noel B."/>
            <person name="Kuo A."/>
            <person name="Morin E."/>
            <person name="Chen J."/>
            <person name="Kohler A."/>
            <person name="Krizsan K."/>
            <person name="Balestrini R."/>
            <person name="Da Silva C."/>
            <person name="Montanini B."/>
            <person name="Hainaut M."/>
            <person name="Levati E."/>
            <person name="Barry K.W."/>
            <person name="Belfiori B."/>
            <person name="Cichocki N."/>
            <person name="Clum A."/>
            <person name="Dockter R.B."/>
            <person name="Fauchery L."/>
            <person name="Guy J."/>
            <person name="Iotti M."/>
            <person name="Le Tacon F."/>
            <person name="Lindquist E.A."/>
            <person name="Lipzen A."/>
            <person name="Malagnac F."/>
            <person name="Mello A."/>
            <person name="Molinier V."/>
            <person name="Miyauchi S."/>
            <person name="Poulain J."/>
            <person name="Riccioni C."/>
            <person name="Rubini A."/>
            <person name="Sitrit Y."/>
            <person name="Splivallo R."/>
            <person name="Traeger S."/>
            <person name="Wang M."/>
            <person name="Zifcakova L."/>
            <person name="Wipf D."/>
            <person name="Zambonelli A."/>
            <person name="Paolocci F."/>
            <person name="Nowrousian M."/>
            <person name="Ottonello S."/>
            <person name="Baldrian P."/>
            <person name="Spatafora J.W."/>
            <person name="Henrissat B."/>
            <person name="Nagy L.G."/>
            <person name="Aury J.M."/>
            <person name="Wincker P."/>
            <person name="Grigoriev I.V."/>
            <person name="Bonfante P."/>
            <person name="Martin F.M."/>
        </authorList>
    </citation>
    <scope>NUCLEOTIDE SEQUENCE [LARGE SCALE GENOMIC DNA]</scope>
    <source>
        <strain evidence="6 7">CCBAS932</strain>
    </source>
</reference>
<gene>
    <name evidence="6" type="ORF">P167DRAFT_485649</name>
</gene>
<dbReference type="InParanoid" id="A0A3N4KW58"/>
<evidence type="ECO:0000256" key="1">
    <source>
        <dbReference type="ARBA" id="ARBA00022723"/>
    </source>
</evidence>
<keyword evidence="1" id="KW-0479">Metal-binding</keyword>
<keyword evidence="3" id="KW-0862">Zinc</keyword>
<protein>
    <recommendedName>
        <fullName evidence="5">C2H2-type domain-containing protein</fullName>
    </recommendedName>
</protein>
<keyword evidence="2 4" id="KW-0863">Zinc-finger</keyword>
<feature type="domain" description="C2H2-type" evidence="5">
    <location>
        <begin position="1"/>
        <end position="29"/>
    </location>
</feature>
<dbReference type="InterPro" id="IPR013087">
    <property type="entry name" value="Znf_C2H2_type"/>
</dbReference>
<accession>A0A3N4KW58</accession>
<dbReference type="SMART" id="SM00355">
    <property type="entry name" value="ZnF_C2H2"/>
    <property type="match status" value="2"/>
</dbReference>
<dbReference type="PROSITE" id="PS50157">
    <property type="entry name" value="ZINC_FINGER_C2H2_2"/>
    <property type="match status" value="2"/>
</dbReference>
<organism evidence="6 7">
    <name type="scientific">Morchella conica CCBAS932</name>
    <dbReference type="NCBI Taxonomy" id="1392247"/>
    <lineage>
        <taxon>Eukaryota</taxon>
        <taxon>Fungi</taxon>
        <taxon>Dikarya</taxon>
        <taxon>Ascomycota</taxon>
        <taxon>Pezizomycotina</taxon>
        <taxon>Pezizomycetes</taxon>
        <taxon>Pezizales</taxon>
        <taxon>Morchellaceae</taxon>
        <taxon>Morchella</taxon>
    </lineage>
</organism>
<proteinExistence type="predicted"/>
<evidence type="ECO:0000256" key="2">
    <source>
        <dbReference type="ARBA" id="ARBA00022771"/>
    </source>
</evidence>
<dbReference type="PROSITE" id="PS00028">
    <property type="entry name" value="ZINC_FINGER_C2H2_1"/>
    <property type="match status" value="2"/>
</dbReference>
<evidence type="ECO:0000256" key="3">
    <source>
        <dbReference type="ARBA" id="ARBA00022833"/>
    </source>
</evidence>
<evidence type="ECO:0000259" key="5">
    <source>
        <dbReference type="PROSITE" id="PS50157"/>
    </source>
</evidence>
<dbReference type="EMBL" id="ML119121">
    <property type="protein sequence ID" value="RPB13708.1"/>
    <property type="molecule type" value="Genomic_DNA"/>
</dbReference>
<dbReference type="GO" id="GO:0008270">
    <property type="term" value="F:zinc ion binding"/>
    <property type="evidence" value="ECO:0007669"/>
    <property type="project" value="UniProtKB-KW"/>
</dbReference>
<dbReference type="Proteomes" id="UP000277580">
    <property type="component" value="Unassembled WGS sequence"/>
</dbReference>
<name>A0A3N4KW58_9PEZI</name>
<dbReference type="STRING" id="1392247.A0A3N4KW58"/>
<dbReference type="Gene3D" id="3.30.160.60">
    <property type="entry name" value="Classic Zinc Finger"/>
    <property type="match status" value="2"/>
</dbReference>
<dbReference type="FunFam" id="3.30.160.60:FF:002343">
    <property type="entry name" value="Zinc finger protein 33A"/>
    <property type="match status" value="1"/>
</dbReference>
<dbReference type="PANTHER" id="PTHR23235">
    <property type="entry name" value="KRUEPPEL-LIKE TRANSCRIPTION FACTOR"/>
    <property type="match status" value="1"/>
</dbReference>
<dbReference type="SUPFAM" id="SSF57667">
    <property type="entry name" value="beta-beta-alpha zinc fingers"/>
    <property type="match status" value="1"/>
</dbReference>
<evidence type="ECO:0000313" key="7">
    <source>
        <dbReference type="Proteomes" id="UP000277580"/>
    </source>
</evidence>
<evidence type="ECO:0000256" key="4">
    <source>
        <dbReference type="PROSITE-ProRule" id="PRU00042"/>
    </source>
</evidence>
<dbReference type="Pfam" id="PF00096">
    <property type="entry name" value="zf-C2H2"/>
    <property type="match status" value="2"/>
</dbReference>
<dbReference type="InterPro" id="IPR036236">
    <property type="entry name" value="Znf_C2H2_sf"/>
</dbReference>
<keyword evidence="7" id="KW-1185">Reference proteome</keyword>
<dbReference type="AlphaFoldDB" id="A0A3N4KW58"/>